<organism evidence="10 11">
    <name type="scientific">Acinetobacter pragensis</name>
    <dbReference type="NCBI Taxonomy" id="1806892"/>
    <lineage>
        <taxon>Bacteria</taxon>
        <taxon>Pseudomonadati</taxon>
        <taxon>Pseudomonadota</taxon>
        <taxon>Gammaproteobacteria</taxon>
        <taxon>Moraxellales</taxon>
        <taxon>Moraxellaceae</taxon>
        <taxon>Acinetobacter</taxon>
    </lineage>
</organism>
<feature type="transmembrane region" description="Helical" evidence="9">
    <location>
        <begin position="75"/>
        <end position="93"/>
    </location>
</feature>
<comment type="caution">
    <text evidence="10">The sequence shown here is derived from an EMBL/GenBank/DDBJ whole genome shotgun (WGS) entry which is preliminary data.</text>
</comment>
<proteinExistence type="inferred from homology"/>
<dbReference type="STRING" id="1806892.AZH43_16820"/>
<dbReference type="InterPro" id="IPR007272">
    <property type="entry name" value="Sulf_transp_TsuA/YedE"/>
</dbReference>
<evidence type="ECO:0000256" key="4">
    <source>
        <dbReference type="ARBA" id="ARBA00022519"/>
    </source>
</evidence>
<comment type="subcellular location">
    <subcellularLocation>
        <location evidence="1">Cell inner membrane</location>
        <topology evidence="1">Multi-pass membrane protein</topology>
    </subcellularLocation>
</comment>
<feature type="transmembrane region" description="Helical" evidence="9">
    <location>
        <begin position="114"/>
        <end position="135"/>
    </location>
</feature>
<dbReference type="Proteomes" id="UP000076276">
    <property type="component" value="Unassembled WGS sequence"/>
</dbReference>
<keyword evidence="2" id="KW-0813">Transport</keyword>
<dbReference type="OrthoDB" id="9814020at2"/>
<dbReference type="GO" id="GO:0005886">
    <property type="term" value="C:plasma membrane"/>
    <property type="evidence" value="ECO:0007669"/>
    <property type="project" value="UniProtKB-SubCell"/>
</dbReference>
<keyword evidence="11" id="KW-1185">Reference proteome</keyword>
<evidence type="ECO:0000256" key="7">
    <source>
        <dbReference type="ARBA" id="ARBA00023136"/>
    </source>
</evidence>
<dbReference type="EMBL" id="LUAW01000038">
    <property type="protein sequence ID" value="KYQ70944.1"/>
    <property type="molecule type" value="Genomic_DNA"/>
</dbReference>
<evidence type="ECO:0000256" key="9">
    <source>
        <dbReference type="SAM" id="Phobius"/>
    </source>
</evidence>
<keyword evidence="5 9" id="KW-0812">Transmembrane</keyword>
<evidence type="ECO:0000313" key="11">
    <source>
        <dbReference type="Proteomes" id="UP000076276"/>
    </source>
</evidence>
<keyword evidence="7 9" id="KW-0472">Membrane</keyword>
<evidence type="ECO:0000256" key="1">
    <source>
        <dbReference type="ARBA" id="ARBA00004429"/>
    </source>
</evidence>
<dbReference type="RefSeq" id="WP_067671153.1">
    <property type="nucleotide sequence ID" value="NZ_CBCSIK010000010.1"/>
</dbReference>
<accession>A0A151XZ60</accession>
<reference evidence="10 11" key="1">
    <citation type="submission" date="2016-03" db="EMBL/GenBank/DDBJ databases">
        <title>Acinetobacter genomospecies 28 strain ANC 4149.</title>
        <authorList>
            <person name="Radolfova-Krizova L."/>
            <person name="Nemec A."/>
        </authorList>
    </citation>
    <scope>NUCLEOTIDE SEQUENCE [LARGE SCALE GENOMIC DNA]</scope>
    <source>
        <strain evidence="10 11">ANC 4149</strain>
    </source>
</reference>
<evidence type="ECO:0000256" key="6">
    <source>
        <dbReference type="ARBA" id="ARBA00022989"/>
    </source>
</evidence>
<evidence type="ECO:0000256" key="8">
    <source>
        <dbReference type="ARBA" id="ARBA00035655"/>
    </source>
</evidence>
<evidence type="ECO:0000313" key="10">
    <source>
        <dbReference type="EMBL" id="KYQ70944.1"/>
    </source>
</evidence>
<evidence type="ECO:0000256" key="2">
    <source>
        <dbReference type="ARBA" id="ARBA00022448"/>
    </source>
</evidence>
<evidence type="ECO:0008006" key="12">
    <source>
        <dbReference type="Google" id="ProtNLM"/>
    </source>
</evidence>
<evidence type="ECO:0000256" key="3">
    <source>
        <dbReference type="ARBA" id="ARBA00022475"/>
    </source>
</evidence>
<name>A0A151XZ60_9GAMM</name>
<dbReference type="PANTHER" id="PTHR30574:SF1">
    <property type="entry name" value="SULPHUR TRANSPORT DOMAIN-CONTAINING PROTEIN"/>
    <property type="match status" value="1"/>
</dbReference>
<evidence type="ECO:0000256" key="5">
    <source>
        <dbReference type="ARBA" id="ARBA00022692"/>
    </source>
</evidence>
<dbReference type="PANTHER" id="PTHR30574">
    <property type="entry name" value="INNER MEMBRANE PROTEIN YEDE"/>
    <property type="match status" value="1"/>
</dbReference>
<feature type="transmembrane region" description="Helical" evidence="9">
    <location>
        <begin position="6"/>
        <end position="24"/>
    </location>
</feature>
<keyword evidence="6 9" id="KW-1133">Transmembrane helix</keyword>
<sequence>MHDFILAFIGGAMLGVSAVGYLYVHGKIAGISGLVGQLFNANHLMQRPATWFLLGLFTVPFIYGIFVQPEITLNASPWMMIIAGLLVGFGTRLGSGCTSGHGICGISRLSKRSVIATAVFMAAGMLTVFVMRHVLGVSA</sequence>
<dbReference type="AlphaFoldDB" id="A0A151XZ60"/>
<protein>
    <recommendedName>
        <fullName evidence="12">Sulphur transport domain-containing protein</fullName>
    </recommendedName>
</protein>
<gene>
    <name evidence="10" type="ORF">AZH43_16820</name>
</gene>
<feature type="transmembrane region" description="Helical" evidence="9">
    <location>
        <begin position="49"/>
        <end position="69"/>
    </location>
</feature>
<keyword evidence="4" id="KW-0997">Cell inner membrane</keyword>
<comment type="similarity">
    <text evidence="8">Belongs to the TsuA/YedE (TC 9.B.102) family.</text>
</comment>
<keyword evidence="3" id="KW-1003">Cell membrane</keyword>